<dbReference type="GO" id="GO:0000277">
    <property type="term" value="F:[cytochrome c]-lysine N-methyltransferase activity"/>
    <property type="evidence" value="ECO:0007669"/>
    <property type="project" value="UniProtKB-UniRule"/>
</dbReference>
<dbReference type="GO" id="GO:0005829">
    <property type="term" value="C:cytosol"/>
    <property type="evidence" value="ECO:0007669"/>
    <property type="project" value="InterPro"/>
</dbReference>
<keyword evidence="1" id="KW-0808">Transferase</keyword>
<dbReference type="InterPro" id="IPR001214">
    <property type="entry name" value="SET_dom"/>
</dbReference>
<name>A0A8B8USQ9_SACPA</name>
<dbReference type="PROSITE" id="PS51611">
    <property type="entry name" value="SAM_MT59"/>
    <property type="match status" value="1"/>
</dbReference>
<gene>
    <name evidence="3" type="primary">CTM1</name>
    <name evidence="3" type="ORF">SPAR_H01510</name>
</gene>
<sequence length="606" mass="70907">MVYFVVLTTTEKSKPSRRKVEMEKVFRFYSKSRNIFIHESLSLKLSTIDDPKSGYGLFIEPSKFNHDELENETIQLLRIPKHYTFNINTLLTLLGDEDEFSSKEEFQRTNNKIKIALREIMAHPNFSRFLTETNLLIIYFMIFRTIHRDYEIPKNIKYYLENVLMRIKVETAMDSIENLATDYGHYPQIFGLRETLMLFKELFQDLLNLNDIKHIYSAIISRCLEIPEKSDTKGEEFTVHTTLIPILDFANHENTQKNAYFDINPSNNDVLLILDTKAVRGKTAKPFEAFISYSPTEDLFSMLITYGFTPVFKGYSQFWALSFDRCFLRDYTGPDKNTNLRLFYKWMHINPVMPLVKHEHNGQVRWFINDTAPEFDMLLLPFIPSLGDAKIARWAYDSTCHLMFTKIHCLVNPETNEHASMIAENYHSLIKERELNGDDFINLPPLAWSLHYKDTDSGCVRKRHVNSEDAIAVLQQELGQDTAEIKSQFINFFRSFLEFRRSRITKPTSDSKVASVLFEQEREIIADLAKAIDNSSTVFFSDLKVTLHAELGRLPPLRFLDDHIEVSVDKQKPSFICEDLASYTPNRFTDFFQEEIIKYATFFQDD</sequence>
<dbReference type="SUPFAM" id="SSF82199">
    <property type="entry name" value="SET domain"/>
    <property type="match status" value="1"/>
</dbReference>
<keyword evidence="1" id="KW-0949">S-adenosyl-L-methionine</keyword>
<reference evidence="3" key="1">
    <citation type="journal article" date="2017" name="Nat. Genet.">
        <title>Contrasting evolutionary genome dynamics between domesticated and wild yeasts.</title>
        <authorList>
            <person name="Yue J.X."/>
            <person name="Li J."/>
            <person name="Aigrain L."/>
            <person name="Hallin J."/>
            <person name="Persson K."/>
            <person name="Oliver K."/>
            <person name="Bergstrom A."/>
            <person name="Coupland P."/>
            <person name="Warringer J."/>
            <person name="Lagomarsino M.C."/>
            <person name="Fischer G."/>
            <person name="Durbin R."/>
            <person name="Liti G."/>
        </authorList>
    </citation>
    <scope>NUCLEOTIDE SEQUENCE</scope>
    <source>
        <strain evidence="3">CBS432</strain>
    </source>
</reference>
<dbReference type="InterPro" id="IPR025815">
    <property type="entry name" value="Ctm1"/>
</dbReference>
<organism evidence="3">
    <name type="scientific">Saccharomyces paradoxus</name>
    <name type="common">Yeast</name>
    <name type="synonym">Saccharomyces douglasii</name>
    <dbReference type="NCBI Taxonomy" id="27291"/>
    <lineage>
        <taxon>Eukaryota</taxon>
        <taxon>Fungi</taxon>
        <taxon>Dikarya</taxon>
        <taxon>Ascomycota</taxon>
        <taxon>Saccharomycotina</taxon>
        <taxon>Saccharomycetes</taxon>
        <taxon>Saccharomycetales</taxon>
        <taxon>Saccharomycetaceae</taxon>
        <taxon>Saccharomyces</taxon>
    </lineage>
</organism>
<dbReference type="OrthoDB" id="441812at2759"/>
<reference evidence="3" key="2">
    <citation type="submission" date="2020-01" db="EMBL/GenBank/DDBJ databases">
        <title>Population-level Yeast Reference Genomes.</title>
        <authorList>
            <person name="Yue J.-X."/>
        </authorList>
    </citation>
    <scope>NUCLEOTIDE SEQUENCE</scope>
    <source>
        <strain evidence="3">CBS432</strain>
    </source>
</reference>
<dbReference type="GO" id="GO:0032259">
    <property type="term" value="P:methylation"/>
    <property type="evidence" value="ECO:0007669"/>
    <property type="project" value="UniProtKB-KW"/>
</dbReference>
<comment type="catalytic activity">
    <reaction evidence="1">
        <text>L-lysyl-[cytochrome c] + S-adenosyl-L-methionine = N(6)-methyl-L-lysyl-[cytochrome c] + S-adenosyl-L-homocysteine + H(+)</text>
        <dbReference type="Rhea" id="RHEA:24312"/>
        <dbReference type="Rhea" id="RHEA-COMP:9754"/>
        <dbReference type="Rhea" id="RHEA-COMP:9755"/>
        <dbReference type="ChEBI" id="CHEBI:15378"/>
        <dbReference type="ChEBI" id="CHEBI:29969"/>
        <dbReference type="ChEBI" id="CHEBI:57856"/>
        <dbReference type="ChEBI" id="CHEBI:59789"/>
        <dbReference type="ChEBI" id="CHEBI:61929"/>
        <dbReference type="EC" id="2.1.1.59"/>
    </reaction>
</comment>
<reference evidence="3" key="3">
    <citation type="submission" date="2025-07" db="EMBL/GenBank/DDBJ databases">
        <authorList>
            <consortium name="NCBI Genome Project"/>
        </authorList>
    </citation>
    <scope>NUCLEOTIDE SEQUENCE</scope>
    <source>
        <strain evidence="3">CBS432</strain>
    </source>
</reference>
<dbReference type="KEGG" id="spao:SPAR_H01510"/>
<keyword evidence="1" id="KW-0489">Methyltransferase</keyword>
<dbReference type="PROSITE" id="PS50280">
    <property type="entry name" value="SET"/>
    <property type="match status" value="1"/>
</dbReference>
<feature type="domain" description="SET" evidence="2">
    <location>
        <begin position="39"/>
        <end position="294"/>
    </location>
</feature>
<dbReference type="InterPro" id="IPR046341">
    <property type="entry name" value="SET_dom_sf"/>
</dbReference>
<dbReference type="EC" id="2.1.1.59" evidence="1"/>
<dbReference type="AlphaFoldDB" id="A0A8B8USQ9"/>
<evidence type="ECO:0000313" key="3">
    <source>
        <dbReference type="RefSeq" id="XP_033766779.1"/>
    </source>
</evidence>
<evidence type="ECO:0000259" key="2">
    <source>
        <dbReference type="PROSITE" id="PS50280"/>
    </source>
</evidence>
<accession>A0A8B8USQ9</accession>
<dbReference type="Gene3D" id="3.90.1410.10">
    <property type="entry name" value="set domain protein methyltransferase, domain 1"/>
    <property type="match status" value="1"/>
</dbReference>
<evidence type="ECO:0000256" key="1">
    <source>
        <dbReference type="PROSITE-ProRule" id="PRU00943"/>
    </source>
</evidence>
<comment type="similarity">
    <text evidence="1">Belongs to the class V-like SAM-binding methyltransferase superfamily.</text>
</comment>
<reference evidence="3" key="4">
    <citation type="submission" date="2025-08" db="UniProtKB">
        <authorList>
            <consortium name="RefSeq"/>
        </authorList>
    </citation>
    <scope>IDENTIFICATION</scope>
    <source>
        <strain evidence="3">CBS432</strain>
    </source>
</reference>
<proteinExistence type="inferred from homology"/>
<protein>
    <recommendedName>
        <fullName evidence="1">[cytochrome c]-lysine N-methyltransferase</fullName>
        <ecNumber evidence="1">2.1.1.59</ecNumber>
    </recommendedName>
</protein>
<dbReference type="VEuPathDB" id="FungiDB:SPAR_H01510"/>
<dbReference type="RefSeq" id="XP_033766779.1">
    <property type="nucleotide sequence ID" value="XM_033910888.1"/>
</dbReference>
<dbReference type="GeneID" id="54631087"/>